<accession>A0A1S7RRF4</accession>
<proteinExistence type="predicted"/>
<reference evidence="2" key="1">
    <citation type="submission" date="2016-01" db="EMBL/GenBank/DDBJ databases">
        <authorList>
            <person name="Regsiter A."/>
            <person name="william w."/>
        </authorList>
    </citation>
    <scope>NUCLEOTIDE SEQUENCE [LARGE SCALE GENOMIC DNA]</scope>
    <source>
        <strain evidence="2">CFBP 6623</strain>
    </source>
</reference>
<name>A0A1S7RRF4_9HYPH</name>
<sequence>MTKPLDNQGFDLFVGFGDQVEVPLLLDRQGGQFFEVV</sequence>
<gene>
    <name evidence="1" type="ORF">AGR3A_Lc140212</name>
</gene>
<evidence type="ECO:0000313" key="2">
    <source>
        <dbReference type="Proteomes" id="UP000191988"/>
    </source>
</evidence>
<dbReference type="AlphaFoldDB" id="A0A1S7RRF4"/>
<keyword evidence="2" id="KW-1185">Reference proteome</keyword>
<protein>
    <submittedName>
        <fullName evidence="1">Uncharacterized protein</fullName>
    </submittedName>
</protein>
<evidence type="ECO:0000313" key="1">
    <source>
        <dbReference type="EMBL" id="CUX55869.1"/>
    </source>
</evidence>
<dbReference type="Proteomes" id="UP000191988">
    <property type="component" value="Unassembled WGS sequence"/>
</dbReference>
<organism evidence="1 2">
    <name type="scientific">Agrobacterium tomkonis CFBP 6623</name>
    <dbReference type="NCBI Taxonomy" id="1183432"/>
    <lineage>
        <taxon>Bacteria</taxon>
        <taxon>Pseudomonadati</taxon>
        <taxon>Pseudomonadota</taxon>
        <taxon>Alphaproteobacteria</taxon>
        <taxon>Hyphomicrobiales</taxon>
        <taxon>Rhizobiaceae</taxon>
        <taxon>Rhizobium/Agrobacterium group</taxon>
        <taxon>Agrobacterium</taxon>
        <taxon>Agrobacterium tumefaciens complex</taxon>
    </lineage>
</organism>
<dbReference type="EMBL" id="FBWK01000050">
    <property type="protein sequence ID" value="CUX55869.1"/>
    <property type="molecule type" value="Genomic_DNA"/>
</dbReference>